<comment type="function">
    <text evidence="1">Part of the binding-protein-dependent transport system for phosphate; probably responsible for the translocation of the substrate across the membrane.</text>
</comment>
<keyword evidence="7 10" id="KW-0812">Transmembrane</keyword>
<feature type="transmembrane region" description="Helical" evidence="10">
    <location>
        <begin position="109"/>
        <end position="130"/>
    </location>
</feature>
<protein>
    <recommendedName>
        <fullName evidence="10">Phosphate transport system permease protein PstA</fullName>
    </recommendedName>
</protein>
<comment type="caution">
    <text evidence="13">The sequence shown here is derived from an EMBL/GenBank/DDBJ whole genome shotgun (WGS) entry which is preliminary data.</text>
</comment>
<dbReference type="GO" id="GO:0005315">
    <property type="term" value="F:phosphate transmembrane transporter activity"/>
    <property type="evidence" value="ECO:0007669"/>
    <property type="project" value="InterPro"/>
</dbReference>
<dbReference type="AlphaFoldDB" id="A0A2T0PSE6"/>
<dbReference type="NCBIfam" id="TIGR00974">
    <property type="entry name" value="3a0107s02c"/>
    <property type="match status" value="1"/>
</dbReference>
<dbReference type="Gene3D" id="1.10.3720.10">
    <property type="entry name" value="MetI-like"/>
    <property type="match status" value="1"/>
</dbReference>
<evidence type="ECO:0000256" key="4">
    <source>
        <dbReference type="ARBA" id="ARBA00022448"/>
    </source>
</evidence>
<evidence type="ECO:0000259" key="12">
    <source>
        <dbReference type="PROSITE" id="PS50928"/>
    </source>
</evidence>
<reference evidence="13 14" key="1">
    <citation type="submission" date="2018-03" db="EMBL/GenBank/DDBJ databases">
        <title>Genomic Encyclopedia of Archaeal and Bacterial Type Strains, Phase II (KMG-II): from individual species to whole genera.</title>
        <authorList>
            <person name="Goeker M."/>
        </authorList>
    </citation>
    <scope>NUCLEOTIDE SEQUENCE [LARGE SCALE GENOMIC DNA]</scope>
    <source>
        <strain evidence="13 14">DSM 45601</strain>
    </source>
</reference>
<evidence type="ECO:0000313" key="13">
    <source>
        <dbReference type="EMBL" id="PRX91738.1"/>
    </source>
</evidence>
<feature type="compositionally biased region" description="Polar residues" evidence="11">
    <location>
        <begin position="72"/>
        <end position="87"/>
    </location>
</feature>
<keyword evidence="6" id="KW-0592">Phosphate transport</keyword>
<evidence type="ECO:0000256" key="7">
    <source>
        <dbReference type="ARBA" id="ARBA00022692"/>
    </source>
</evidence>
<evidence type="ECO:0000256" key="2">
    <source>
        <dbReference type="ARBA" id="ARBA00004651"/>
    </source>
</evidence>
<evidence type="ECO:0000256" key="6">
    <source>
        <dbReference type="ARBA" id="ARBA00022592"/>
    </source>
</evidence>
<proteinExistence type="inferred from homology"/>
<evidence type="ECO:0000256" key="10">
    <source>
        <dbReference type="RuleBase" id="RU363043"/>
    </source>
</evidence>
<keyword evidence="4" id="KW-0813">Transport</keyword>
<feature type="transmembrane region" description="Helical" evidence="10">
    <location>
        <begin position="136"/>
        <end position="157"/>
    </location>
</feature>
<gene>
    <name evidence="13" type="ORF">CLV72_11420</name>
</gene>
<dbReference type="InterPro" id="IPR000515">
    <property type="entry name" value="MetI-like"/>
</dbReference>
<evidence type="ECO:0000256" key="9">
    <source>
        <dbReference type="ARBA" id="ARBA00023136"/>
    </source>
</evidence>
<evidence type="ECO:0000256" key="8">
    <source>
        <dbReference type="ARBA" id="ARBA00022989"/>
    </source>
</evidence>
<dbReference type="InterPro" id="IPR035906">
    <property type="entry name" value="MetI-like_sf"/>
</dbReference>
<evidence type="ECO:0000256" key="3">
    <source>
        <dbReference type="ARBA" id="ARBA00007069"/>
    </source>
</evidence>
<feature type="transmembrane region" description="Helical" evidence="10">
    <location>
        <begin position="223"/>
        <end position="252"/>
    </location>
</feature>
<dbReference type="EMBL" id="PVZC01000014">
    <property type="protein sequence ID" value="PRX91738.1"/>
    <property type="molecule type" value="Genomic_DNA"/>
</dbReference>
<keyword evidence="9 10" id="KW-0472">Membrane</keyword>
<keyword evidence="14" id="KW-1185">Reference proteome</keyword>
<evidence type="ECO:0000256" key="1">
    <source>
        <dbReference type="ARBA" id="ARBA00003510"/>
    </source>
</evidence>
<dbReference type="RefSeq" id="WP_211303183.1">
    <property type="nucleotide sequence ID" value="NZ_PVZC01000014.1"/>
</dbReference>
<evidence type="ECO:0000256" key="5">
    <source>
        <dbReference type="ARBA" id="ARBA00022475"/>
    </source>
</evidence>
<feature type="transmembrane region" description="Helical" evidence="10">
    <location>
        <begin position="272"/>
        <end position="291"/>
    </location>
</feature>
<dbReference type="InterPro" id="IPR005672">
    <property type="entry name" value="Phosphate_PstA"/>
</dbReference>
<dbReference type="GO" id="GO:0035435">
    <property type="term" value="P:phosphate ion transmembrane transport"/>
    <property type="evidence" value="ECO:0007669"/>
    <property type="project" value="InterPro"/>
</dbReference>
<feature type="transmembrane region" description="Helical" evidence="10">
    <location>
        <begin position="297"/>
        <end position="319"/>
    </location>
</feature>
<keyword evidence="5 10" id="KW-1003">Cell membrane</keyword>
<sequence length="484" mass="50717">MTEPHRPSPAEQRAMGEDIAAGDAPTATIPSVRVGDTRTLPAVDAAETTELTAAPGAPPRPEPRSLPEVATRISTQPGPDLAGTTTLPRPSPGGPERRRVTTTLRATDYWAMLGAAAAALATAGLLYTQLTPFTGLLGFAVLSYLLFLGVYALLVSLDESGPAVPDRVAAALAATIAYVLLAGLALVIVFTLVRGYEPLLFPNFLTQDMSLAGPLQGLEVGGILHGIAGTLIEIAIALAITVPLGILCAVFLNELPGAFSRFVRTIVEAMTALPSIVAGLFIYATAIMLLGLDLSGFAASLAITVMMLPIVIRAADVVIRLVPGTLREASLALGASQWRTVWHVTLPTARSGLTTAVILGTARGIGETSPVLITAGFTTNLNLNPLEGPMVSLPLLAFRLIASPEPAMIARGFGAAFTLMVLVLVLFVLARIIGGRGPGRLSRRQEHRRVRRSRRDAARMARRAAQRANAYALPSDAPAAEPPR</sequence>
<dbReference type="PANTHER" id="PTHR42922">
    <property type="entry name" value="PHOSPHATE TRANSPORT SYSTEM PERMEASE PROTEIN PSTA"/>
    <property type="match status" value="1"/>
</dbReference>
<feature type="region of interest" description="Disordered" evidence="11">
    <location>
        <begin position="1"/>
        <end position="99"/>
    </location>
</feature>
<comment type="subcellular location">
    <subcellularLocation>
        <location evidence="2 10">Cell membrane</location>
        <topology evidence="2 10">Multi-pass membrane protein</topology>
    </subcellularLocation>
</comment>
<feature type="transmembrane region" description="Helical" evidence="10">
    <location>
        <begin position="413"/>
        <end position="434"/>
    </location>
</feature>
<accession>A0A2T0PSE6</accession>
<feature type="domain" description="ABC transmembrane type-1" evidence="12">
    <location>
        <begin position="227"/>
        <end position="430"/>
    </location>
</feature>
<dbReference type="PANTHER" id="PTHR42922:SF1">
    <property type="entry name" value="PHOSPHATE TRANSPORT SYSTEM PERMEASE PROTEIN PSTA"/>
    <property type="match status" value="1"/>
</dbReference>
<organism evidence="13 14">
    <name type="scientific">Allonocardiopsis opalescens</name>
    <dbReference type="NCBI Taxonomy" id="1144618"/>
    <lineage>
        <taxon>Bacteria</taxon>
        <taxon>Bacillati</taxon>
        <taxon>Actinomycetota</taxon>
        <taxon>Actinomycetes</taxon>
        <taxon>Streptosporangiales</taxon>
        <taxon>Allonocardiopsis</taxon>
    </lineage>
</organism>
<name>A0A2T0PSE6_9ACTN</name>
<dbReference type="SUPFAM" id="SSF161098">
    <property type="entry name" value="MetI-like"/>
    <property type="match status" value="1"/>
</dbReference>
<keyword evidence="8 10" id="KW-1133">Transmembrane helix</keyword>
<feature type="region of interest" description="Disordered" evidence="11">
    <location>
        <begin position="463"/>
        <end position="484"/>
    </location>
</feature>
<dbReference type="Proteomes" id="UP000237846">
    <property type="component" value="Unassembled WGS sequence"/>
</dbReference>
<dbReference type="PROSITE" id="PS50928">
    <property type="entry name" value="ABC_TM1"/>
    <property type="match status" value="1"/>
</dbReference>
<dbReference type="InterPro" id="IPR051408">
    <property type="entry name" value="Phosphate_transprt_permease"/>
</dbReference>
<dbReference type="Pfam" id="PF00528">
    <property type="entry name" value="BPD_transp_1"/>
    <property type="match status" value="1"/>
</dbReference>
<comment type="similarity">
    <text evidence="3 10">Belongs to the binding-protein-dependent transport system permease family. CysTW subfamily.</text>
</comment>
<evidence type="ECO:0000313" key="14">
    <source>
        <dbReference type="Proteomes" id="UP000237846"/>
    </source>
</evidence>
<dbReference type="CDD" id="cd06261">
    <property type="entry name" value="TM_PBP2"/>
    <property type="match status" value="1"/>
</dbReference>
<evidence type="ECO:0000256" key="11">
    <source>
        <dbReference type="SAM" id="MobiDB-lite"/>
    </source>
</evidence>
<feature type="transmembrane region" description="Helical" evidence="10">
    <location>
        <begin position="169"/>
        <end position="193"/>
    </location>
</feature>
<dbReference type="GO" id="GO:0005886">
    <property type="term" value="C:plasma membrane"/>
    <property type="evidence" value="ECO:0007669"/>
    <property type="project" value="UniProtKB-SubCell"/>
</dbReference>